<dbReference type="RefSeq" id="WP_114791499.1">
    <property type="nucleotide sequence ID" value="NZ_CP139960.1"/>
</dbReference>
<dbReference type="EMBL" id="CP139960">
    <property type="protein sequence ID" value="WQD37724.1"/>
    <property type="molecule type" value="Genomic_DNA"/>
</dbReference>
<feature type="transmembrane region" description="Helical" evidence="1">
    <location>
        <begin position="45"/>
        <end position="72"/>
    </location>
</feature>
<keyword evidence="1" id="KW-0812">Transmembrane</keyword>
<evidence type="ECO:0000256" key="1">
    <source>
        <dbReference type="SAM" id="Phobius"/>
    </source>
</evidence>
<name>A0ABZ0W598_9BACT</name>
<evidence type="ECO:0000313" key="2">
    <source>
        <dbReference type="EMBL" id="WQD37724.1"/>
    </source>
</evidence>
<dbReference type="Pfam" id="PF04286">
    <property type="entry name" value="DUF445"/>
    <property type="match status" value="1"/>
</dbReference>
<dbReference type="InterPro" id="IPR007383">
    <property type="entry name" value="DUF445"/>
</dbReference>
<dbReference type="PANTHER" id="PTHR38442">
    <property type="entry name" value="INNER MEMBRANE PROTEIN-RELATED"/>
    <property type="match status" value="1"/>
</dbReference>
<keyword evidence="3" id="KW-1185">Reference proteome</keyword>
<dbReference type="Proteomes" id="UP001325680">
    <property type="component" value="Chromosome"/>
</dbReference>
<protein>
    <submittedName>
        <fullName evidence="2">DUF445 domain-containing protein</fullName>
    </submittedName>
</protein>
<dbReference type="PANTHER" id="PTHR38442:SF1">
    <property type="entry name" value="INNER MEMBRANE PROTEIN"/>
    <property type="match status" value="1"/>
</dbReference>
<evidence type="ECO:0000313" key="3">
    <source>
        <dbReference type="Proteomes" id="UP001325680"/>
    </source>
</evidence>
<feature type="transmembrane region" description="Helical" evidence="1">
    <location>
        <begin position="20"/>
        <end position="39"/>
    </location>
</feature>
<accession>A0ABZ0W598</accession>
<gene>
    <name evidence="2" type="ORF">U0035_18800</name>
</gene>
<organism evidence="2 3">
    <name type="scientific">Niabella yanshanensis</name>
    <dbReference type="NCBI Taxonomy" id="577386"/>
    <lineage>
        <taxon>Bacteria</taxon>
        <taxon>Pseudomonadati</taxon>
        <taxon>Bacteroidota</taxon>
        <taxon>Chitinophagia</taxon>
        <taxon>Chitinophagales</taxon>
        <taxon>Chitinophagaceae</taxon>
        <taxon>Niabella</taxon>
    </lineage>
</organism>
<keyword evidence="1" id="KW-1133">Transmembrane helix</keyword>
<sequence length="420" mass="47687">MPEPLNDIIKAQQLRKHKAIATGLFVLMTLVYVLSTWLLKTRDDIWLGYIKAFAEAAMVGALADWFAVTALFHHPLGIRIPHTNLIENKKKNIGDNLGGFVVTNFLNAPTIRPYIEKLQVSNLLVQWLDQPKNLTLLVTEISGILKNVVRKADDRMVTQFISDQSQKLLKEIRLNNAVASGLEIIMERGDQARILSYLVNKLRGYIIENETMVRERVKKESHFLIPGFVDNLIATKITKGLANYLSEIDQDPNHKVRQEVNQQLAGFIEDIRTSPAWQAELEDIKNSLLSGEKIHQYAASVWKHLQTAIISDLEGRESAILLYLQKTIREMIANLKHDPAFQQKMNKWVQKTAYKYILKNTCKVGDLISNTVGNWQGKELSNKLELEVGKDLQFIRINGTLVGGLVGLLIYTITRLIENS</sequence>
<keyword evidence="1" id="KW-0472">Membrane</keyword>
<proteinExistence type="predicted"/>
<reference evidence="2 3" key="1">
    <citation type="submission" date="2023-12" db="EMBL/GenBank/DDBJ databases">
        <title>Genome sequencing and assembly of bacterial species from a model synthetic community.</title>
        <authorList>
            <person name="Hogle S.L."/>
        </authorList>
    </citation>
    <scope>NUCLEOTIDE SEQUENCE [LARGE SCALE GENOMIC DNA]</scope>
    <source>
        <strain evidence="2 3">HAMBI_3031</strain>
    </source>
</reference>